<name>A0A7L1UH69_PHANI</name>
<feature type="coiled-coil region" evidence="2">
    <location>
        <begin position="630"/>
        <end position="685"/>
    </location>
</feature>
<dbReference type="Proteomes" id="UP000579685">
    <property type="component" value="Unassembled WGS sequence"/>
</dbReference>
<dbReference type="Pfam" id="PF02437">
    <property type="entry name" value="Ski_Sno_DHD"/>
    <property type="match status" value="1"/>
</dbReference>
<dbReference type="GO" id="GO:0030514">
    <property type="term" value="P:negative regulation of BMP signaling pathway"/>
    <property type="evidence" value="ECO:0007669"/>
    <property type="project" value="TreeGrafter"/>
</dbReference>
<dbReference type="GO" id="GO:0046332">
    <property type="term" value="F:SMAD binding"/>
    <property type="evidence" value="ECO:0007669"/>
    <property type="project" value="InterPro"/>
</dbReference>
<evidence type="ECO:0000313" key="5">
    <source>
        <dbReference type="EMBL" id="NXO72306.1"/>
    </source>
</evidence>
<dbReference type="Pfam" id="PF08782">
    <property type="entry name" value="c-SKI_SMAD_bind"/>
    <property type="match status" value="1"/>
</dbReference>
<evidence type="ECO:0000256" key="3">
    <source>
        <dbReference type="SAM" id="MobiDB-lite"/>
    </source>
</evidence>
<dbReference type="EMBL" id="VXBQ01014571">
    <property type="protein sequence ID" value="NXO72306.1"/>
    <property type="molecule type" value="Genomic_DNA"/>
</dbReference>
<keyword evidence="2" id="KW-0175">Coiled coil</keyword>
<dbReference type="InterPro" id="IPR023216">
    <property type="entry name" value="Tscrpt_reg_SKI_SnoN"/>
</dbReference>
<feature type="compositionally biased region" description="Acidic residues" evidence="3">
    <location>
        <begin position="58"/>
        <end position="69"/>
    </location>
</feature>
<comment type="caution">
    <text evidence="5">The sequence shown here is derived from an EMBL/GenBank/DDBJ whole genome shotgun (WGS) entry which is preliminary data.</text>
</comment>
<dbReference type="GO" id="GO:0005737">
    <property type="term" value="C:cytoplasm"/>
    <property type="evidence" value="ECO:0007669"/>
    <property type="project" value="TreeGrafter"/>
</dbReference>
<evidence type="ECO:0000256" key="1">
    <source>
        <dbReference type="ARBA" id="ARBA00009513"/>
    </source>
</evidence>
<dbReference type="GO" id="GO:0005667">
    <property type="term" value="C:transcription regulator complex"/>
    <property type="evidence" value="ECO:0007669"/>
    <property type="project" value="TreeGrafter"/>
</dbReference>
<dbReference type="GO" id="GO:0000122">
    <property type="term" value="P:negative regulation of transcription by RNA polymerase II"/>
    <property type="evidence" value="ECO:0007669"/>
    <property type="project" value="TreeGrafter"/>
</dbReference>
<dbReference type="InterPro" id="IPR009061">
    <property type="entry name" value="DNA-bd_dom_put_sf"/>
</dbReference>
<dbReference type="InterPro" id="IPR014890">
    <property type="entry name" value="c-SKI_SMAD4-bd_dom"/>
</dbReference>
<dbReference type="PANTHER" id="PTHR10005">
    <property type="entry name" value="SKI ONCOGENE-RELATED"/>
    <property type="match status" value="1"/>
</dbReference>
<feature type="non-terminal residue" evidence="5">
    <location>
        <position position="688"/>
    </location>
</feature>
<organism evidence="5 6">
    <name type="scientific">Phainopepla nitens</name>
    <name type="common">Phainopepla</name>
    <dbReference type="NCBI Taxonomy" id="161653"/>
    <lineage>
        <taxon>Eukaryota</taxon>
        <taxon>Metazoa</taxon>
        <taxon>Chordata</taxon>
        <taxon>Craniata</taxon>
        <taxon>Vertebrata</taxon>
        <taxon>Euteleostomi</taxon>
        <taxon>Archelosauria</taxon>
        <taxon>Archosauria</taxon>
        <taxon>Dinosauria</taxon>
        <taxon>Saurischia</taxon>
        <taxon>Theropoda</taxon>
        <taxon>Coelurosauria</taxon>
        <taxon>Aves</taxon>
        <taxon>Neognathae</taxon>
        <taxon>Neoaves</taxon>
        <taxon>Telluraves</taxon>
        <taxon>Australaves</taxon>
        <taxon>Passeriformes</taxon>
        <taxon>Bombycillidae</taxon>
        <taxon>Phainopepla</taxon>
    </lineage>
</organism>
<dbReference type="Gene3D" id="3.10.390.10">
    <property type="entry name" value="SAND domain-like"/>
    <property type="match status" value="1"/>
</dbReference>
<evidence type="ECO:0000256" key="2">
    <source>
        <dbReference type="SAM" id="Coils"/>
    </source>
</evidence>
<gene>
    <name evidence="5" type="primary">Skil</name>
    <name evidence="5" type="ORF">PHANIT_R04296</name>
</gene>
<dbReference type="CDD" id="cd21084">
    <property type="entry name" value="DHD_Sno"/>
    <property type="match status" value="1"/>
</dbReference>
<feature type="region of interest" description="Disordered" evidence="3">
    <location>
        <begin position="57"/>
        <end position="84"/>
    </location>
</feature>
<dbReference type="Gene3D" id="3.10.260.20">
    <property type="entry name" value="Ski"/>
    <property type="match status" value="1"/>
</dbReference>
<feature type="region of interest" description="Disordered" evidence="3">
    <location>
        <begin position="431"/>
        <end position="513"/>
    </location>
</feature>
<dbReference type="InterPro" id="IPR037000">
    <property type="entry name" value="Ski_DNA-bd_sf"/>
</dbReference>
<dbReference type="GO" id="GO:0030512">
    <property type="term" value="P:negative regulation of transforming growth factor beta receptor signaling pathway"/>
    <property type="evidence" value="ECO:0007669"/>
    <property type="project" value="TreeGrafter"/>
</dbReference>
<feature type="coiled-coil region" evidence="2">
    <location>
        <begin position="542"/>
        <end position="599"/>
    </location>
</feature>
<dbReference type="InterPro" id="IPR003380">
    <property type="entry name" value="SKI/SNO/DAC"/>
</dbReference>
<proteinExistence type="inferred from homology"/>
<feature type="domain" description="c-SKI SMAD4-binding" evidence="4">
    <location>
        <begin position="264"/>
        <end position="359"/>
    </location>
</feature>
<comment type="similarity">
    <text evidence="1">Belongs to the SKI family.</text>
</comment>
<dbReference type="SUPFAM" id="SSF63763">
    <property type="entry name" value="SAND domain-like"/>
    <property type="match status" value="1"/>
</dbReference>
<reference evidence="5 6" key="1">
    <citation type="submission" date="2019-09" db="EMBL/GenBank/DDBJ databases">
        <title>Bird 10,000 Genomes (B10K) Project - Family phase.</title>
        <authorList>
            <person name="Zhang G."/>
        </authorList>
    </citation>
    <scope>NUCLEOTIDE SEQUENCE [LARGE SCALE GENOMIC DNA]</scope>
    <source>
        <strain evidence="5">B10K-DU-002-32</strain>
        <tissue evidence="5">Muscle</tissue>
    </source>
</reference>
<dbReference type="InterPro" id="IPR010919">
    <property type="entry name" value="SAND-like_dom_sf"/>
</dbReference>
<dbReference type="FunFam" id="3.10.260.20:FF:000002">
    <property type="entry name" value="SKI-like oncogene a"/>
    <property type="match status" value="1"/>
</dbReference>
<dbReference type="PANTHER" id="PTHR10005:SF3">
    <property type="entry name" value="SKI-LIKE PROTEIN"/>
    <property type="match status" value="1"/>
</dbReference>
<dbReference type="GO" id="GO:0005634">
    <property type="term" value="C:nucleus"/>
    <property type="evidence" value="ECO:0007669"/>
    <property type="project" value="TreeGrafter"/>
</dbReference>
<dbReference type="SUPFAM" id="SSF46955">
    <property type="entry name" value="Putative DNA-binding domain"/>
    <property type="match status" value="1"/>
</dbReference>
<accession>A0A7L1UH69</accession>
<evidence type="ECO:0000259" key="4">
    <source>
        <dbReference type="SMART" id="SM01046"/>
    </source>
</evidence>
<dbReference type="AlphaFoldDB" id="A0A7L1UH69"/>
<dbReference type="SMART" id="SM01046">
    <property type="entry name" value="c-SKI_SMAD_bind"/>
    <property type="match status" value="1"/>
</dbReference>
<evidence type="ECO:0000313" key="6">
    <source>
        <dbReference type="Proteomes" id="UP000579685"/>
    </source>
</evidence>
<feature type="non-terminal residue" evidence="5">
    <location>
        <position position="1"/>
    </location>
</feature>
<dbReference type="GO" id="GO:0000978">
    <property type="term" value="F:RNA polymerase II cis-regulatory region sequence-specific DNA binding"/>
    <property type="evidence" value="ECO:0007669"/>
    <property type="project" value="TreeGrafter"/>
</dbReference>
<dbReference type="GO" id="GO:0000981">
    <property type="term" value="F:DNA-binding transcription factor activity, RNA polymerase II-specific"/>
    <property type="evidence" value="ECO:0007669"/>
    <property type="project" value="TreeGrafter"/>
</dbReference>
<keyword evidence="6" id="KW-1185">Reference proteome</keyword>
<protein>
    <submittedName>
        <fullName evidence="5">SKIL protein</fullName>
    </submittedName>
</protein>
<feature type="compositionally biased region" description="Basic and acidic residues" evidence="3">
    <location>
        <begin position="492"/>
        <end position="512"/>
    </location>
</feature>
<sequence length="688" mass="77791">MESPQINFSLGLVSDQKRSRIQEDGSPPLKKAMTEMHVNNKVQVVINKLPTIKKENLDDYEETPVEAEGEAAKPNGASLSEPLSLNPGLKHTLAQFHLSSQSSLGGPAAFSARYSQESMSPTVFLPLPSPQILSGPLLIPPDSSTELTQTLLEGESISCFKVGGEKRLCLPQVLNSVLRDFSLQQINTVCDELYIYCSRCTSDQLHILKVLGILPFNAPSCGLITLTDAQRLCNALLRPRTFPQSGSFLPAKNTLAQLKETGSAFEVEHECLGKCQGLFAPQFYLGPDDPCIQCLECYGMFSPQTFVMHSHRSPDKRTCHWGFESAKWHCYLHINQKYLGTSEERELKHLLEEMKEKFSEKNQKRTRSKVSSPGNLELSQWYPVIKQEAETDPQPPSFFHPSYYLYMCDKVVAPNVSLASQYKDVAKTTVKASEVNKSSPGQSEKKLSSGKHKKAASYPELSLEEQEKIDLKTGVEQPNKHPPVPARSARAGRPERVSSKITRDSGRGEAGAEARTLSPTLMKDISCEDDKGRIMEEVMKTYIKQQEKLNTILRRKQQLQMEVEMLSNSKAMKELTEEQQNLQKELECLQAEHAQRMEEFYFEQRDLERKLDQVMKQKCSCDSNLEKDKEAEYAAQLAELRQRLDHAEADRQELQDELRQEREAREKLEMMIKELKLQILKSSKNGKG</sequence>
<dbReference type="FunFam" id="3.10.390.10:FF:000002">
    <property type="entry name" value="Putative ski oncogene"/>
    <property type="match status" value="1"/>
</dbReference>